<dbReference type="PANTHER" id="PTHR22642:SF2">
    <property type="entry name" value="PROTEIN LONG AFTER FAR-RED 3"/>
    <property type="match status" value="1"/>
</dbReference>
<dbReference type="EMBL" id="DQ295242">
    <property type="protein sequence ID" value="ABC25447.1"/>
    <property type="molecule type" value="Genomic_DNA"/>
</dbReference>
<feature type="signal peptide" evidence="2">
    <location>
        <begin position="1"/>
        <end position="26"/>
    </location>
</feature>
<evidence type="ECO:0000313" key="4">
    <source>
        <dbReference type="EMBL" id="ABC25447.1"/>
    </source>
</evidence>
<keyword evidence="2" id="KW-0732">Signal</keyword>
<feature type="region of interest" description="Disordered" evidence="1">
    <location>
        <begin position="196"/>
        <end position="217"/>
    </location>
</feature>
<evidence type="ECO:0000256" key="2">
    <source>
        <dbReference type="SAM" id="SignalP"/>
    </source>
</evidence>
<dbReference type="SUPFAM" id="SSF51556">
    <property type="entry name" value="Metallo-dependent hydrolases"/>
    <property type="match status" value="1"/>
</dbReference>
<dbReference type="InterPro" id="IPR011059">
    <property type="entry name" value="Metal-dep_hydrolase_composite"/>
</dbReference>
<dbReference type="Gene3D" id="2.30.40.10">
    <property type="entry name" value="Urease, subunit C, domain 1"/>
    <property type="match status" value="1"/>
</dbReference>
<dbReference type="InterPro" id="IPR032466">
    <property type="entry name" value="Metal_Hydrolase"/>
</dbReference>
<accession>Q2PXY0</accession>
<feature type="chain" id="PRO_5004213971" evidence="2">
    <location>
        <begin position="27"/>
        <end position="566"/>
    </location>
</feature>
<dbReference type="Gene3D" id="3.10.310.70">
    <property type="match status" value="1"/>
</dbReference>
<organism evidence="4">
    <name type="scientific">uncultured marine bacterium Ant4D5</name>
    <dbReference type="NCBI Taxonomy" id="360428"/>
    <lineage>
        <taxon>Bacteria</taxon>
        <taxon>environmental samples</taxon>
    </lineage>
</organism>
<feature type="domain" description="Amidohydrolase 3" evidence="3">
    <location>
        <begin position="77"/>
        <end position="561"/>
    </location>
</feature>
<dbReference type="CDD" id="cd01300">
    <property type="entry name" value="YtcJ_like"/>
    <property type="match status" value="1"/>
</dbReference>
<dbReference type="GO" id="GO:0016810">
    <property type="term" value="F:hydrolase activity, acting on carbon-nitrogen (but not peptide) bonds"/>
    <property type="evidence" value="ECO:0007669"/>
    <property type="project" value="InterPro"/>
</dbReference>
<evidence type="ECO:0000256" key="1">
    <source>
        <dbReference type="SAM" id="MobiDB-lite"/>
    </source>
</evidence>
<dbReference type="Gene3D" id="3.20.20.140">
    <property type="entry name" value="Metal-dependent hydrolases"/>
    <property type="match status" value="1"/>
</dbReference>
<sequence length="566" mass="60180">MTSSVQLCLMPAAVLLVLSACGPGSSATDADLVLLNGNIITVDFAGTEVQALASKDGRIVALGSEADVESFIGSGTEIINLEGRTAIPGFIEGHAHYMRLGETKLELNLVDLSSWDDVVALVASAVAEAEPGQVISGGGWHQEKWSVRPEPNVDGMPFHDALSAVSPDNPVLLGHSSGHATFANARAMEIAGVTAATSDPEGGEIVRGPDGSPTGAFRETASRLLRPAAEGAPAPEPRQVALLAQEEAFSKGITSFQDAGAGFATTDLWKGMVDDGSLKIRLYSMIRASPANLAENLESYRIIGYGDEQLTVRAIKVAIDGALGSHGAWLLAPYVDNPSTSGLNTTPLEDVVETARLAMEHGYQFNVHAIGDRGNRETLDIFEAAYESAGPGDHRWRIEHAQHLHPDDIPRFGALGVIASMQGVHATSDAPWVEPKLGYQRAEEGAYVWQKLMQSGATIMNGTDAPVEDVSPISSYYSTVSRMPSTGKVFFPDQRMSRMEALRSYTINAAYGAFEEDLKGSLEVGKLADITVLSQDIMTIDEAQIPETEVVYTIVGGEVVYTRGGQ</sequence>
<dbReference type="Pfam" id="PF07969">
    <property type="entry name" value="Amidohydro_3"/>
    <property type="match status" value="1"/>
</dbReference>
<dbReference type="PANTHER" id="PTHR22642">
    <property type="entry name" value="IMIDAZOLONEPROPIONASE"/>
    <property type="match status" value="1"/>
</dbReference>
<protein>
    <submittedName>
        <fullName evidence="4">LAF3 isoform 1</fullName>
    </submittedName>
</protein>
<dbReference type="InterPro" id="IPR033932">
    <property type="entry name" value="YtcJ-like"/>
</dbReference>
<proteinExistence type="predicted"/>
<name>Q2PXY0_9BACT</name>
<dbReference type="InterPro" id="IPR013108">
    <property type="entry name" value="Amidohydro_3"/>
</dbReference>
<reference evidence="4" key="1">
    <citation type="journal article" date="2006" name="Appl. Environ. Microbiol.">
        <title>Comparative genomics of DNA fragments from six Antarctic marine planktonic bacteria.</title>
        <authorList>
            <person name="Grzymski J.J."/>
            <person name="Carter B.J."/>
            <person name="DeLong E.F."/>
            <person name="Feldman R.A."/>
            <person name="Ghadiri A."/>
            <person name="Murray A.E."/>
        </authorList>
    </citation>
    <scope>NUCLEOTIDE SEQUENCE</scope>
</reference>
<dbReference type="AlphaFoldDB" id="Q2PXY0"/>
<dbReference type="SUPFAM" id="SSF51338">
    <property type="entry name" value="Composite domain of metallo-dependent hydrolases"/>
    <property type="match status" value="1"/>
</dbReference>
<evidence type="ECO:0000259" key="3">
    <source>
        <dbReference type="Pfam" id="PF07969"/>
    </source>
</evidence>